<dbReference type="EMBL" id="JADEWC010000037">
    <property type="protein sequence ID" value="MBE9223600.1"/>
    <property type="molecule type" value="Genomic_DNA"/>
</dbReference>
<keyword evidence="5 8" id="KW-0067">ATP-binding</keyword>
<feature type="region of interest" description="Disordered" evidence="10">
    <location>
        <begin position="314"/>
        <end position="338"/>
    </location>
</feature>
<protein>
    <recommendedName>
        <fullName evidence="8">Serine/threonine-protein kinase B</fullName>
        <ecNumber evidence="8">2.7.11.1</ecNumber>
    </recommendedName>
</protein>
<dbReference type="CDD" id="cd14014">
    <property type="entry name" value="STKc_PknB_like"/>
    <property type="match status" value="1"/>
</dbReference>
<dbReference type="PROSITE" id="PS00107">
    <property type="entry name" value="PROTEIN_KINASE_ATP"/>
    <property type="match status" value="1"/>
</dbReference>
<keyword evidence="2 8" id="KW-0808">Transferase</keyword>
<dbReference type="SUPFAM" id="SSF141571">
    <property type="entry name" value="Pentapeptide repeat-like"/>
    <property type="match status" value="1"/>
</dbReference>
<dbReference type="EC" id="2.7.11.1" evidence="8"/>
<evidence type="ECO:0000256" key="5">
    <source>
        <dbReference type="ARBA" id="ARBA00022840"/>
    </source>
</evidence>
<dbReference type="PROSITE" id="PS50011">
    <property type="entry name" value="PROTEIN_KINASE_DOM"/>
    <property type="match status" value="1"/>
</dbReference>
<evidence type="ECO:0000313" key="13">
    <source>
        <dbReference type="Proteomes" id="UP000654604"/>
    </source>
</evidence>
<dbReference type="InterPro" id="IPR011009">
    <property type="entry name" value="Kinase-like_dom_sf"/>
</dbReference>
<dbReference type="NCBIfam" id="NF045510">
    <property type="entry name" value="4Cys_prefix_kin"/>
    <property type="match status" value="1"/>
</dbReference>
<dbReference type="PIRSF" id="PIRSF000647">
    <property type="entry name" value="Ser/Thr_PK_SpkB"/>
    <property type="match status" value="1"/>
</dbReference>
<keyword evidence="3 8" id="KW-0547">Nucleotide-binding</keyword>
<dbReference type="SMART" id="SM00220">
    <property type="entry name" value="S_TKc"/>
    <property type="match status" value="1"/>
</dbReference>
<dbReference type="PANTHER" id="PTHR24363:SF0">
    <property type="entry name" value="SERINE_THREONINE KINASE LIKE DOMAIN CONTAINING 1"/>
    <property type="match status" value="1"/>
</dbReference>
<dbReference type="InterPro" id="IPR000719">
    <property type="entry name" value="Prot_kinase_dom"/>
</dbReference>
<evidence type="ECO:0000256" key="10">
    <source>
        <dbReference type="SAM" id="MobiDB-lite"/>
    </source>
</evidence>
<gene>
    <name evidence="12" type="ORF">IQ215_12925</name>
</gene>
<comment type="caution">
    <text evidence="12">The sequence shown here is derived from an EMBL/GenBank/DDBJ whole genome shotgun (WGS) entry which is preliminary data.</text>
</comment>
<evidence type="ECO:0000313" key="12">
    <source>
        <dbReference type="EMBL" id="MBE9223600.1"/>
    </source>
</evidence>
<proteinExistence type="inferred from homology"/>
<evidence type="ECO:0000256" key="7">
    <source>
        <dbReference type="ARBA" id="ARBA00048679"/>
    </source>
</evidence>
<evidence type="ECO:0000259" key="11">
    <source>
        <dbReference type="PROSITE" id="PS50011"/>
    </source>
</evidence>
<dbReference type="SUPFAM" id="SSF56112">
    <property type="entry name" value="Protein kinase-like (PK-like)"/>
    <property type="match status" value="1"/>
</dbReference>
<reference evidence="12 13" key="1">
    <citation type="submission" date="2020-10" db="EMBL/GenBank/DDBJ databases">
        <authorList>
            <person name="Castelo-Branco R."/>
            <person name="Eusebio N."/>
            <person name="Adriana R."/>
            <person name="Vieira A."/>
            <person name="Brugerolle De Fraissinette N."/>
            <person name="Rezende De Castro R."/>
            <person name="Schneider M.P."/>
            <person name="Vasconcelos V."/>
            <person name="Leao P.N."/>
        </authorList>
    </citation>
    <scope>NUCLEOTIDE SEQUENCE [LARGE SCALE GENOMIC DNA]</scope>
    <source>
        <strain evidence="12 13">LEGE 03274</strain>
    </source>
</reference>
<evidence type="ECO:0000256" key="2">
    <source>
        <dbReference type="ARBA" id="ARBA00022679"/>
    </source>
</evidence>
<dbReference type="Gene3D" id="1.10.510.10">
    <property type="entry name" value="Transferase(Phosphotransferase) domain 1"/>
    <property type="match status" value="1"/>
</dbReference>
<accession>A0ABR9V6R4</accession>
<dbReference type="InterPro" id="IPR017441">
    <property type="entry name" value="Protein_kinase_ATP_BS"/>
</dbReference>
<dbReference type="InterPro" id="IPR001646">
    <property type="entry name" value="5peptide_repeat"/>
</dbReference>
<evidence type="ECO:0000256" key="9">
    <source>
        <dbReference type="PROSITE-ProRule" id="PRU10141"/>
    </source>
</evidence>
<comment type="similarity">
    <text evidence="8">Belongs to the protein kinase superfamily. Ser/Thr protein kinase family.</text>
</comment>
<comment type="catalytic activity">
    <reaction evidence="7 8">
        <text>L-seryl-[protein] + ATP = O-phospho-L-seryl-[protein] + ADP + H(+)</text>
        <dbReference type="Rhea" id="RHEA:17989"/>
        <dbReference type="Rhea" id="RHEA-COMP:9863"/>
        <dbReference type="Rhea" id="RHEA-COMP:11604"/>
        <dbReference type="ChEBI" id="CHEBI:15378"/>
        <dbReference type="ChEBI" id="CHEBI:29999"/>
        <dbReference type="ChEBI" id="CHEBI:30616"/>
        <dbReference type="ChEBI" id="CHEBI:83421"/>
        <dbReference type="ChEBI" id="CHEBI:456216"/>
        <dbReference type="EC" id="2.7.11.1"/>
    </reaction>
</comment>
<organism evidence="12 13">
    <name type="scientific">Cyanobacterium stanieri LEGE 03274</name>
    <dbReference type="NCBI Taxonomy" id="1828756"/>
    <lineage>
        <taxon>Bacteria</taxon>
        <taxon>Bacillati</taxon>
        <taxon>Cyanobacteriota</taxon>
        <taxon>Cyanophyceae</taxon>
        <taxon>Oscillatoriophycideae</taxon>
        <taxon>Chroococcales</taxon>
        <taxon>Geminocystaceae</taxon>
        <taxon>Cyanobacterium</taxon>
    </lineage>
</organism>
<dbReference type="Pfam" id="PF00069">
    <property type="entry name" value="Pkinase"/>
    <property type="match status" value="1"/>
</dbReference>
<evidence type="ECO:0000256" key="6">
    <source>
        <dbReference type="ARBA" id="ARBA00047899"/>
    </source>
</evidence>
<keyword evidence="4 8" id="KW-0418">Kinase</keyword>
<dbReference type="PANTHER" id="PTHR24363">
    <property type="entry name" value="SERINE/THREONINE PROTEIN KINASE"/>
    <property type="match status" value="1"/>
</dbReference>
<feature type="domain" description="Protein kinase" evidence="11">
    <location>
        <begin position="36"/>
        <end position="303"/>
    </location>
</feature>
<dbReference type="Pfam" id="PF00805">
    <property type="entry name" value="Pentapeptide"/>
    <property type="match status" value="2"/>
</dbReference>
<evidence type="ECO:0000256" key="3">
    <source>
        <dbReference type="ARBA" id="ARBA00022741"/>
    </source>
</evidence>
<dbReference type="RefSeq" id="WP_193801829.1">
    <property type="nucleotide sequence ID" value="NZ_JADEWC010000037.1"/>
</dbReference>
<evidence type="ECO:0000256" key="8">
    <source>
        <dbReference type="PIRNR" id="PIRNR000647"/>
    </source>
</evidence>
<evidence type="ECO:0000256" key="1">
    <source>
        <dbReference type="ARBA" id="ARBA00022527"/>
    </source>
</evidence>
<keyword evidence="13" id="KW-1185">Reference proteome</keyword>
<feature type="binding site" evidence="9">
    <location>
        <position position="67"/>
    </location>
    <ligand>
        <name>ATP</name>
        <dbReference type="ChEBI" id="CHEBI:30616"/>
    </ligand>
</feature>
<dbReference type="Gene3D" id="2.160.20.80">
    <property type="entry name" value="E3 ubiquitin-protein ligase SopA"/>
    <property type="match status" value="1"/>
</dbReference>
<feature type="compositionally biased region" description="Basic and acidic residues" evidence="10">
    <location>
        <begin position="315"/>
        <end position="333"/>
    </location>
</feature>
<dbReference type="Proteomes" id="UP000654604">
    <property type="component" value="Unassembled WGS sequence"/>
</dbReference>
<dbReference type="InterPro" id="IPR016252">
    <property type="entry name" value="Ser/Thr_kinase_SpkB"/>
</dbReference>
<evidence type="ECO:0000256" key="4">
    <source>
        <dbReference type="ARBA" id="ARBA00022777"/>
    </source>
</evidence>
<name>A0ABR9V6R4_9CHRO</name>
<comment type="catalytic activity">
    <reaction evidence="6 8">
        <text>L-threonyl-[protein] + ATP = O-phospho-L-threonyl-[protein] + ADP + H(+)</text>
        <dbReference type="Rhea" id="RHEA:46608"/>
        <dbReference type="Rhea" id="RHEA-COMP:11060"/>
        <dbReference type="Rhea" id="RHEA-COMP:11605"/>
        <dbReference type="ChEBI" id="CHEBI:15378"/>
        <dbReference type="ChEBI" id="CHEBI:30013"/>
        <dbReference type="ChEBI" id="CHEBI:30616"/>
        <dbReference type="ChEBI" id="CHEBI:61977"/>
        <dbReference type="ChEBI" id="CHEBI:456216"/>
        <dbReference type="EC" id="2.7.11.1"/>
    </reaction>
</comment>
<sequence length="503" mass="56440">MIVSYCVNPSCPEPENHPNLKQCKACGSYLVLNDRYRALRKIGKGGFGSTFLGIDLRLPGNPYCVIKQLRPNAEDPDTFNMALDLFEREAKTLGKIDHPQIPRLLDYFEDQKKFYLVQTLAKGITLQKEIQRHGVFSENATKRFLVEILPVLKYIHSLKMIHRDIKPANIIRREQDGKLVLIDFGAVKDQVNTQLAASNYGNTAFTQFAVGTMGFAPPEQLAMRPVYSSDIYALGSTCLFLLTGKAPKDLSCDEVTGELLWEQEVKVSPNFAKILGQMLEVDLRNRYRMVDEVINDLDMMPYDIELQQGLFTNPKKVEGKPKEHDHDHGDSESRSTSASRLAMAIRARKARQGKVKSVLPTKISPETLLSSFAMGRDDFSNECFNGFNLNGASLPRVNFNHAKFIKTNLEEANLEGSNFYHADFSRARLAGVNLRKAHLLKAELQYADLRNANLAGANLEGANLYKANLCGANLTDASLDEMQLQGAETNWATVFPDGKKRLW</sequence>
<keyword evidence="1 8" id="KW-0723">Serine/threonine-protein kinase</keyword>